<keyword evidence="3" id="KW-1185">Reference proteome</keyword>
<name>A0A367LD67_9HYPO</name>
<feature type="region of interest" description="Disordered" evidence="1">
    <location>
        <begin position="105"/>
        <end position="148"/>
    </location>
</feature>
<sequence>MKRSAQHRSEIRGVDVGWLSPIVVIFDFSPFLREISLVRSSFVQFWSSYYIDRSEMPSLLLKLSVHIDAMDTGSKANIAASSERKQPCKPPNANDTDQLHLGELGEHLEKKKKPVRGTASPLSRMNNLVGSQLTTGSKADTRRHNSQPANFFPRMEFYALNSTAQPRIRGPGLSAGRGGGGDHVVSAEKAATGALLFYPWPTCQEEGLLEPRKDESSMVASRCSEEEVLGNLLCLPCQTTPTSPS</sequence>
<reference evidence="2 3" key="1">
    <citation type="journal article" date="2015" name="BMC Genomics">
        <title>Insights from the genome of Ophiocordyceps polyrhachis-furcata to pathogenicity and host specificity in insect fungi.</title>
        <authorList>
            <person name="Wichadakul D."/>
            <person name="Kobmoo N."/>
            <person name="Ingsriswang S."/>
            <person name="Tangphatsornruang S."/>
            <person name="Chantasingh D."/>
            <person name="Luangsa-ard J.J."/>
            <person name="Eurwilaichitr L."/>
        </authorList>
    </citation>
    <scope>NUCLEOTIDE SEQUENCE [LARGE SCALE GENOMIC DNA]</scope>
    <source>
        <strain evidence="2 3">BCC 54312</strain>
    </source>
</reference>
<feature type="compositionally biased region" description="Polar residues" evidence="1">
    <location>
        <begin position="120"/>
        <end position="138"/>
    </location>
</feature>
<proteinExistence type="predicted"/>
<comment type="caution">
    <text evidence="2">The sequence shown here is derived from an EMBL/GenBank/DDBJ whole genome shotgun (WGS) entry which is preliminary data.</text>
</comment>
<protein>
    <submittedName>
        <fullName evidence="2">Uncharacterized protein</fullName>
    </submittedName>
</protein>
<organism evidence="2 3">
    <name type="scientific">Ophiocordyceps polyrhachis-furcata BCC 54312</name>
    <dbReference type="NCBI Taxonomy" id="1330021"/>
    <lineage>
        <taxon>Eukaryota</taxon>
        <taxon>Fungi</taxon>
        <taxon>Dikarya</taxon>
        <taxon>Ascomycota</taxon>
        <taxon>Pezizomycotina</taxon>
        <taxon>Sordariomycetes</taxon>
        <taxon>Hypocreomycetidae</taxon>
        <taxon>Hypocreales</taxon>
        <taxon>Ophiocordycipitaceae</taxon>
        <taxon>Ophiocordyceps</taxon>
    </lineage>
</organism>
<evidence type="ECO:0000313" key="3">
    <source>
        <dbReference type="Proteomes" id="UP000253664"/>
    </source>
</evidence>
<gene>
    <name evidence="2" type="ORF">L249_0476</name>
</gene>
<feature type="region of interest" description="Disordered" evidence="1">
    <location>
        <begin position="79"/>
        <end position="98"/>
    </location>
</feature>
<dbReference type="EMBL" id="LKCN02000007">
    <property type="protein sequence ID" value="RCI12351.1"/>
    <property type="molecule type" value="Genomic_DNA"/>
</dbReference>
<dbReference type="Proteomes" id="UP000253664">
    <property type="component" value="Unassembled WGS sequence"/>
</dbReference>
<dbReference type="AlphaFoldDB" id="A0A367LD67"/>
<evidence type="ECO:0000313" key="2">
    <source>
        <dbReference type="EMBL" id="RCI12351.1"/>
    </source>
</evidence>
<evidence type="ECO:0000256" key="1">
    <source>
        <dbReference type="SAM" id="MobiDB-lite"/>
    </source>
</evidence>
<accession>A0A367LD67</accession>